<evidence type="ECO:0000313" key="3">
    <source>
        <dbReference type="Proteomes" id="UP000288805"/>
    </source>
</evidence>
<proteinExistence type="predicted"/>
<dbReference type="Proteomes" id="UP000288805">
    <property type="component" value="Unassembled WGS sequence"/>
</dbReference>
<gene>
    <name evidence="2" type="ORF">CK203_112949</name>
</gene>
<protein>
    <submittedName>
        <fullName evidence="2">Uncharacterized protein</fullName>
    </submittedName>
</protein>
<dbReference type="AlphaFoldDB" id="A0A438CBI0"/>
<reference evidence="2 3" key="1">
    <citation type="journal article" date="2018" name="PLoS Genet.">
        <title>Population sequencing reveals clonal diversity and ancestral inbreeding in the grapevine cultivar Chardonnay.</title>
        <authorList>
            <person name="Roach M.J."/>
            <person name="Johnson D.L."/>
            <person name="Bohlmann J."/>
            <person name="van Vuuren H.J."/>
            <person name="Jones S.J."/>
            <person name="Pretorius I.S."/>
            <person name="Schmidt S.A."/>
            <person name="Borneman A.R."/>
        </authorList>
    </citation>
    <scope>NUCLEOTIDE SEQUENCE [LARGE SCALE GENOMIC DNA]</scope>
    <source>
        <strain evidence="3">cv. Chardonnay</strain>
        <tissue evidence="2">Leaf</tissue>
    </source>
</reference>
<dbReference type="EMBL" id="QGNW01002352">
    <property type="protein sequence ID" value="RVW20604.1"/>
    <property type="molecule type" value="Genomic_DNA"/>
</dbReference>
<sequence>MPKVCEDGSLQDCAGNFFSALQPPHVKRPPIRPRQREQDFEAPSSYDTYDEQSLAHMKFEKGPDGSWIRKVERPVPQPAIEEEAEIGEMEGGMTSEAMHTAGTSSQPSFTDPPHAHTSPHQAPYGPSQAWMDLGAQISSLGAQIEELAVVKDMRFYSMEDCMDHYQTGFTEQFQCMQQRLQSIKDRMDQQHATFAHILQRLDRQDSHHEDMMAYI</sequence>
<comment type="caution">
    <text evidence="2">The sequence shown here is derived from an EMBL/GenBank/DDBJ whole genome shotgun (WGS) entry which is preliminary data.</text>
</comment>
<accession>A0A438CBI0</accession>
<feature type="region of interest" description="Disordered" evidence="1">
    <location>
        <begin position="20"/>
        <end position="50"/>
    </location>
</feature>
<feature type="region of interest" description="Disordered" evidence="1">
    <location>
        <begin position="98"/>
        <end position="126"/>
    </location>
</feature>
<evidence type="ECO:0000256" key="1">
    <source>
        <dbReference type="SAM" id="MobiDB-lite"/>
    </source>
</evidence>
<name>A0A438CBI0_VITVI</name>
<evidence type="ECO:0000313" key="2">
    <source>
        <dbReference type="EMBL" id="RVW20604.1"/>
    </source>
</evidence>
<organism evidence="2 3">
    <name type="scientific">Vitis vinifera</name>
    <name type="common">Grape</name>
    <dbReference type="NCBI Taxonomy" id="29760"/>
    <lineage>
        <taxon>Eukaryota</taxon>
        <taxon>Viridiplantae</taxon>
        <taxon>Streptophyta</taxon>
        <taxon>Embryophyta</taxon>
        <taxon>Tracheophyta</taxon>
        <taxon>Spermatophyta</taxon>
        <taxon>Magnoliopsida</taxon>
        <taxon>eudicotyledons</taxon>
        <taxon>Gunneridae</taxon>
        <taxon>Pentapetalae</taxon>
        <taxon>rosids</taxon>
        <taxon>Vitales</taxon>
        <taxon>Vitaceae</taxon>
        <taxon>Viteae</taxon>
        <taxon>Vitis</taxon>
    </lineage>
</organism>